<evidence type="ECO:0000256" key="6">
    <source>
        <dbReference type="SAM" id="Coils"/>
    </source>
</evidence>
<dbReference type="Proteomes" id="UP000509303">
    <property type="component" value="Chromosome"/>
</dbReference>
<evidence type="ECO:0000313" key="9">
    <source>
        <dbReference type="EMBL" id="QKW54571.1"/>
    </source>
</evidence>
<evidence type="ECO:0000256" key="4">
    <source>
        <dbReference type="ARBA" id="ARBA00022989"/>
    </source>
</evidence>
<dbReference type="EMBL" id="CP054929">
    <property type="protein sequence ID" value="QKW54571.1"/>
    <property type="molecule type" value="Genomic_DNA"/>
</dbReference>
<evidence type="ECO:0000256" key="1">
    <source>
        <dbReference type="ARBA" id="ARBA00004651"/>
    </source>
</evidence>
<keyword evidence="10" id="KW-1185">Reference proteome</keyword>
<keyword evidence="2" id="KW-1003">Cell membrane</keyword>
<reference evidence="9 10" key="1">
    <citation type="submission" date="2020-06" db="EMBL/GenBank/DDBJ databases">
        <title>Genome mining for natural products.</title>
        <authorList>
            <person name="Zhang B."/>
            <person name="Shi J."/>
            <person name="Ge H."/>
        </authorList>
    </citation>
    <scope>NUCLEOTIDE SEQUENCE [LARGE SCALE GENOMIC DNA]</scope>
    <source>
        <strain evidence="9 10">NA00687</strain>
    </source>
</reference>
<dbReference type="PANTHER" id="PTHR35007">
    <property type="entry name" value="INTEGRAL MEMBRANE PROTEIN-RELATED"/>
    <property type="match status" value="1"/>
</dbReference>
<sequence length="303" mass="31729">MWDGAGSDRRLRRGRLILADCAVPPASVSASRPSERMGSRGGLTRLLAPLGQGGGWLRWHERLPAPVRRWDLGGELACLPAGCVLALLTHSVLPLLGAALAAPVGWRWRRARAVERRRALRSAAVIGLCAAVAGELRAGRQPGEALRSIEVAGLPDGWEAVTTAARFGGDVPTALRQLARLPGAEGLAGVAACWQVAVDGGAGLADGLDRVAAALRAERDQREELRAQLAGVRSTAAMLALLPAFGLVLGSVLGAAPLHVLLHTPAGLSCLLLGVLLEWAGLAWTAHIVRRAAEPTKRTTKQD</sequence>
<gene>
    <name evidence="9" type="ORF">HUT08_16530</name>
</gene>
<evidence type="ECO:0000256" key="3">
    <source>
        <dbReference type="ARBA" id="ARBA00022692"/>
    </source>
</evidence>
<dbReference type="PANTHER" id="PTHR35007:SF4">
    <property type="entry name" value="CONSERVED TRANSMEMBRANE PROTEIN-RELATED"/>
    <property type="match status" value="1"/>
</dbReference>
<feature type="coiled-coil region" evidence="6">
    <location>
        <begin position="208"/>
        <end position="235"/>
    </location>
</feature>
<feature type="domain" description="Type II secretion system protein GspF" evidence="8">
    <location>
        <begin position="129"/>
        <end position="248"/>
    </location>
</feature>
<dbReference type="GO" id="GO:0005886">
    <property type="term" value="C:plasma membrane"/>
    <property type="evidence" value="ECO:0007669"/>
    <property type="project" value="UniProtKB-SubCell"/>
</dbReference>
<evidence type="ECO:0000256" key="5">
    <source>
        <dbReference type="ARBA" id="ARBA00023136"/>
    </source>
</evidence>
<feature type="transmembrane region" description="Helical" evidence="7">
    <location>
        <begin position="236"/>
        <end position="260"/>
    </location>
</feature>
<proteinExistence type="predicted"/>
<comment type="subcellular location">
    <subcellularLocation>
        <location evidence="1">Cell membrane</location>
        <topology evidence="1">Multi-pass membrane protein</topology>
    </subcellularLocation>
</comment>
<dbReference type="InterPro" id="IPR018076">
    <property type="entry name" value="T2SS_GspF_dom"/>
</dbReference>
<evidence type="ECO:0000259" key="8">
    <source>
        <dbReference type="Pfam" id="PF00482"/>
    </source>
</evidence>
<dbReference type="AlphaFoldDB" id="A0A7H8NJ50"/>
<evidence type="ECO:0000256" key="2">
    <source>
        <dbReference type="ARBA" id="ARBA00022475"/>
    </source>
</evidence>
<name>A0A7H8NJ50_9ACTN</name>
<organism evidence="9 10">
    <name type="scientific">Streptomyces buecherae</name>
    <dbReference type="NCBI Taxonomy" id="2763006"/>
    <lineage>
        <taxon>Bacteria</taxon>
        <taxon>Bacillati</taxon>
        <taxon>Actinomycetota</taxon>
        <taxon>Actinomycetes</taxon>
        <taxon>Kitasatosporales</taxon>
        <taxon>Streptomycetaceae</taxon>
        <taxon>Streptomyces</taxon>
    </lineage>
</organism>
<evidence type="ECO:0000256" key="7">
    <source>
        <dbReference type="SAM" id="Phobius"/>
    </source>
</evidence>
<feature type="transmembrane region" description="Helical" evidence="7">
    <location>
        <begin position="266"/>
        <end position="289"/>
    </location>
</feature>
<feature type="transmembrane region" description="Helical" evidence="7">
    <location>
        <begin position="79"/>
        <end position="108"/>
    </location>
</feature>
<keyword evidence="4 7" id="KW-1133">Transmembrane helix</keyword>
<keyword evidence="6" id="KW-0175">Coiled coil</keyword>
<evidence type="ECO:0000313" key="10">
    <source>
        <dbReference type="Proteomes" id="UP000509303"/>
    </source>
</evidence>
<dbReference type="Pfam" id="PF00482">
    <property type="entry name" value="T2SSF"/>
    <property type="match status" value="1"/>
</dbReference>
<accession>A0A7H8NJ50</accession>
<keyword evidence="3 7" id="KW-0812">Transmembrane</keyword>
<keyword evidence="5 7" id="KW-0472">Membrane</keyword>
<protein>
    <recommendedName>
        <fullName evidence="8">Type II secretion system protein GspF domain-containing protein</fullName>
    </recommendedName>
</protein>